<dbReference type="Pfam" id="PF01281">
    <property type="entry name" value="Ribosomal_L9_N"/>
    <property type="match status" value="1"/>
</dbReference>
<feature type="domain" description="Ribosomal protein L9" evidence="8">
    <location>
        <begin position="1"/>
        <end position="46"/>
    </location>
</feature>
<comment type="similarity">
    <text evidence="1 7">Belongs to the bacterial ribosomal protein bL9 family.</text>
</comment>
<keyword evidence="3 7" id="KW-0694">RNA-binding</keyword>
<keyword evidence="11" id="KW-1185">Reference proteome</keyword>
<dbReference type="InterPro" id="IPR020069">
    <property type="entry name" value="Ribosomal_bL9_C"/>
</dbReference>
<dbReference type="HAMAP" id="MF_00503">
    <property type="entry name" value="Ribosomal_bL9"/>
    <property type="match status" value="1"/>
</dbReference>
<gene>
    <name evidence="7" type="primary">rplI</name>
    <name evidence="10" type="ORF">HMPREF1866_00838</name>
</gene>
<dbReference type="InterPro" id="IPR036935">
    <property type="entry name" value="Ribosomal_bL9_N_sf"/>
</dbReference>
<dbReference type="InterPro" id="IPR020070">
    <property type="entry name" value="Ribosomal_bL9_N"/>
</dbReference>
<protein>
    <recommendedName>
        <fullName evidence="6 7">Large ribosomal subunit protein bL9</fullName>
    </recommendedName>
</protein>
<evidence type="ECO:0000259" key="9">
    <source>
        <dbReference type="Pfam" id="PF03948"/>
    </source>
</evidence>
<dbReference type="InterPro" id="IPR009027">
    <property type="entry name" value="Ribosomal_bL9/RNase_H1_N"/>
</dbReference>
<evidence type="ECO:0000256" key="2">
    <source>
        <dbReference type="ARBA" id="ARBA00022730"/>
    </source>
</evidence>
<keyword evidence="5 7" id="KW-0687">Ribonucleoprotein</keyword>
<name>A0A133ZX87_9FIRM</name>
<dbReference type="EMBL" id="LSDA01000020">
    <property type="protein sequence ID" value="KXB60055.1"/>
    <property type="molecule type" value="Genomic_DNA"/>
</dbReference>
<evidence type="ECO:0000259" key="8">
    <source>
        <dbReference type="Pfam" id="PF01281"/>
    </source>
</evidence>
<evidence type="ECO:0000256" key="1">
    <source>
        <dbReference type="ARBA" id="ARBA00010605"/>
    </source>
</evidence>
<feature type="domain" description="Large ribosomal subunit protein bL9 C-terminal" evidence="9">
    <location>
        <begin position="63"/>
        <end position="145"/>
    </location>
</feature>
<dbReference type="Proteomes" id="UP000070394">
    <property type="component" value="Unassembled WGS sequence"/>
</dbReference>
<dbReference type="OrthoDB" id="9788336at2"/>
<organism evidence="10 11">
    <name type="scientific">Lachnoanaerobaculum saburreum</name>
    <dbReference type="NCBI Taxonomy" id="467210"/>
    <lineage>
        <taxon>Bacteria</taxon>
        <taxon>Bacillati</taxon>
        <taxon>Bacillota</taxon>
        <taxon>Clostridia</taxon>
        <taxon>Lachnospirales</taxon>
        <taxon>Lachnospiraceae</taxon>
        <taxon>Lachnoanaerobaculum</taxon>
    </lineage>
</organism>
<proteinExistence type="inferred from homology"/>
<dbReference type="SUPFAM" id="SSF55653">
    <property type="entry name" value="Ribosomal protein L9 C-domain"/>
    <property type="match status" value="1"/>
</dbReference>
<keyword evidence="4 7" id="KW-0689">Ribosomal protein</keyword>
<comment type="caution">
    <text evidence="10">The sequence shown here is derived from an EMBL/GenBank/DDBJ whole genome shotgun (WGS) entry which is preliminary data.</text>
</comment>
<dbReference type="InterPro" id="IPR020594">
    <property type="entry name" value="Ribosomal_bL9_bac/chp"/>
</dbReference>
<comment type="function">
    <text evidence="7">Binds to the 23S rRNA.</text>
</comment>
<dbReference type="SUPFAM" id="SSF55658">
    <property type="entry name" value="L9 N-domain-like"/>
    <property type="match status" value="1"/>
</dbReference>
<dbReference type="AlphaFoldDB" id="A0A133ZX87"/>
<accession>A0A133ZX87</accession>
<sequence length="148" mass="16205">MKVVLLEDVKSLGKKGEIVEVSEGYARNFIIPKKKGVEANNVNLNTLKLQKANEEKIAKEKLEAAKELAAKLNEASVSLTIKGGKDGRTFGSVSSKEIEEAIKEQLGLEIDKKKLVIGEPIKTFGNHEVKVKLHKDVTANLNVKVGEE</sequence>
<dbReference type="Pfam" id="PF03948">
    <property type="entry name" value="Ribosomal_L9_C"/>
    <property type="match status" value="1"/>
</dbReference>
<dbReference type="GO" id="GO:0003735">
    <property type="term" value="F:structural constituent of ribosome"/>
    <property type="evidence" value="ECO:0007669"/>
    <property type="project" value="InterPro"/>
</dbReference>
<dbReference type="GO" id="GO:0019843">
    <property type="term" value="F:rRNA binding"/>
    <property type="evidence" value="ECO:0007669"/>
    <property type="project" value="UniProtKB-UniRule"/>
</dbReference>
<dbReference type="RefSeq" id="WP_060930735.1">
    <property type="nucleotide sequence ID" value="NZ_KQ959781.1"/>
</dbReference>
<dbReference type="NCBIfam" id="TIGR00158">
    <property type="entry name" value="L9"/>
    <property type="match status" value="1"/>
</dbReference>
<evidence type="ECO:0000256" key="4">
    <source>
        <dbReference type="ARBA" id="ARBA00022980"/>
    </source>
</evidence>
<dbReference type="Gene3D" id="3.40.5.10">
    <property type="entry name" value="Ribosomal protein L9, N-terminal domain"/>
    <property type="match status" value="1"/>
</dbReference>
<evidence type="ECO:0000256" key="6">
    <source>
        <dbReference type="ARBA" id="ARBA00035292"/>
    </source>
</evidence>
<reference evidence="11" key="1">
    <citation type="submission" date="2016-01" db="EMBL/GenBank/DDBJ databases">
        <authorList>
            <person name="Mitreva M."/>
            <person name="Pepin K.H."/>
            <person name="Mihindukulasuriya K.A."/>
            <person name="Fulton R."/>
            <person name="Fronick C."/>
            <person name="O'Laughlin M."/>
            <person name="Miner T."/>
            <person name="Herter B."/>
            <person name="Rosa B.A."/>
            <person name="Cordes M."/>
            <person name="Tomlinson C."/>
            <person name="Wollam A."/>
            <person name="Palsikar V.B."/>
            <person name="Mardis E.R."/>
            <person name="Wilson R.K."/>
        </authorList>
    </citation>
    <scope>NUCLEOTIDE SEQUENCE [LARGE SCALE GENOMIC DNA]</scope>
    <source>
        <strain evidence="11">DNF00896</strain>
    </source>
</reference>
<dbReference type="InterPro" id="IPR000244">
    <property type="entry name" value="Ribosomal_bL9"/>
</dbReference>
<dbReference type="GO" id="GO:0005840">
    <property type="term" value="C:ribosome"/>
    <property type="evidence" value="ECO:0007669"/>
    <property type="project" value="UniProtKB-KW"/>
</dbReference>
<evidence type="ECO:0000313" key="10">
    <source>
        <dbReference type="EMBL" id="KXB60055.1"/>
    </source>
</evidence>
<dbReference type="GO" id="GO:1990904">
    <property type="term" value="C:ribonucleoprotein complex"/>
    <property type="evidence" value="ECO:0007669"/>
    <property type="project" value="UniProtKB-KW"/>
</dbReference>
<evidence type="ECO:0000256" key="3">
    <source>
        <dbReference type="ARBA" id="ARBA00022884"/>
    </source>
</evidence>
<evidence type="ECO:0000256" key="7">
    <source>
        <dbReference type="HAMAP-Rule" id="MF_00503"/>
    </source>
</evidence>
<dbReference type="Gene3D" id="3.10.430.100">
    <property type="entry name" value="Ribosomal protein L9, C-terminal domain"/>
    <property type="match status" value="1"/>
</dbReference>
<dbReference type="InterPro" id="IPR036791">
    <property type="entry name" value="Ribosomal_bL9_C_sf"/>
</dbReference>
<dbReference type="PATRIC" id="fig|467210.3.peg.827"/>
<dbReference type="GO" id="GO:0006412">
    <property type="term" value="P:translation"/>
    <property type="evidence" value="ECO:0007669"/>
    <property type="project" value="UniProtKB-UniRule"/>
</dbReference>
<evidence type="ECO:0000256" key="5">
    <source>
        <dbReference type="ARBA" id="ARBA00023274"/>
    </source>
</evidence>
<keyword evidence="2 7" id="KW-0699">rRNA-binding</keyword>
<dbReference type="STRING" id="467210.HMPREF1866_00838"/>
<evidence type="ECO:0000313" key="11">
    <source>
        <dbReference type="Proteomes" id="UP000070394"/>
    </source>
</evidence>
<dbReference type="PANTHER" id="PTHR21368">
    <property type="entry name" value="50S RIBOSOMAL PROTEIN L9"/>
    <property type="match status" value="1"/>
</dbReference>